<name>A0A0E0H2D1_ORYNI</name>
<accession>A0A0E0H2D1</accession>
<protein>
    <submittedName>
        <fullName evidence="2">Uncharacterized protein</fullName>
    </submittedName>
</protein>
<feature type="region of interest" description="Disordered" evidence="1">
    <location>
        <begin position="1"/>
        <end position="26"/>
    </location>
</feature>
<dbReference type="HOGENOM" id="CLU_172131_0_0_1"/>
<dbReference type="OMA" id="HPWTMTD"/>
<evidence type="ECO:0000256" key="1">
    <source>
        <dbReference type="SAM" id="MobiDB-lite"/>
    </source>
</evidence>
<reference evidence="2" key="1">
    <citation type="submission" date="2015-04" db="UniProtKB">
        <authorList>
            <consortium name="EnsemblPlants"/>
        </authorList>
    </citation>
    <scope>IDENTIFICATION</scope>
    <source>
        <strain evidence="2">SL10</strain>
    </source>
</reference>
<dbReference type="Proteomes" id="UP000006591">
    <property type="component" value="Chromosome 4"/>
</dbReference>
<sequence length="112" mass="12606">MEAAVFAPPPDRHPGTNSGGGGGGRRCCTGEDGREWHELDIQGRGCNEVHPWTMTDRCVQRMRARRELCSWRTRNLWGSLRRGTKIIATSVCLLETYNHSQNIRIGGLEMLL</sequence>
<reference evidence="2" key="2">
    <citation type="submission" date="2018-04" db="EMBL/GenBank/DDBJ databases">
        <title>OnivRS2 (Oryza nivara Reference Sequence Version 2).</title>
        <authorList>
            <person name="Zhang J."/>
            <person name="Kudrna D."/>
            <person name="Lee S."/>
            <person name="Talag J."/>
            <person name="Rajasekar S."/>
            <person name="Welchert J."/>
            <person name="Hsing Y.-I."/>
            <person name="Wing R.A."/>
        </authorList>
    </citation>
    <scope>NUCLEOTIDE SEQUENCE [LARGE SCALE GENOMIC DNA]</scope>
    <source>
        <strain evidence="2">SL10</strain>
    </source>
</reference>
<evidence type="ECO:0000313" key="2">
    <source>
        <dbReference type="EnsemblPlants" id="ONIVA04G14810.1"/>
    </source>
</evidence>
<keyword evidence="3" id="KW-1185">Reference proteome</keyword>
<dbReference type="AlphaFoldDB" id="A0A0E0H2D1"/>
<dbReference type="Gramene" id="ONIVA04G14810.1">
    <property type="protein sequence ID" value="ONIVA04G14810.1"/>
    <property type="gene ID" value="ONIVA04G14810"/>
</dbReference>
<proteinExistence type="predicted"/>
<organism evidence="2">
    <name type="scientific">Oryza nivara</name>
    <name type="common">Indian wild rice</name>
    <name type="synonym">Oryza sativa f. spontanea</name>
    <dbReference type="NCBI Taxonomy" id="4536"/>
    <lineage>
        <taxon>Eukaryota</taxon>
        <taxon>Viridiplantae</taxon>
        <taxon>Streptophyta</taxon>
        <taxon>Embryophyta</taxon>
        <taxon>Tracheophyta</taxon>
        <taxon>Spermatophyta</taxon>
        <taxon>Magnoliopsida</taxon>
        <taxon>Liliopsida</taxon>
        <taxon>Poales</taxon>
        <taxon>Poaceae</taxon>
        <taxon>BOP clade</taxon>
        <taxon>Oryzoideae</taxon>
        <taxon>Oryzeae</taxon>
        <taxon>Oryzinae</taxon>
        <taxon>Oryza</taxon>
    </lineage>
</organism>
<dbReference type="EnsemblPlants" id="ONIVA04G14810.1">
    <property type="protein sequence ID" value="ONIVA04G14810.1"/>
    <property type="gene ID" value="ONIVA04G14810"/>
</dbReference>
<evidence type="ECO:0000313" key="3">
    <source>
        <dbReference type="Proteomes" id="UP000006591"/>
    </source>
</evidence>